<name>A0A8S9QKY9_BRACR</name>
<dbReference type="Pfam" id="PF02902">
    <property type="entry name" value="Peptidase_C48"/>
    <property type="match status" value="1"/>
</dbReference>
<dbReference type="Gene3D" id="3.40.395.10">
    <property type="entry name" value="Adenoviral Proteinase, Chain A"/>
    <property type="match status" value="1"/>
</dbReference>
<feature type="domain" description="Ubiquitin-like protease family profile" evidence="5">
    <location>
        <begin position="609"/>
        <end position="800"/>
    </location>
</feature>
<feature type="region of interest" description="Disordered" evidence="4">
    <location>
        <begin position="296"/>
        <end position="317"/>
    </location>
</feature>
<keyword evidence="2" id="KW-0645">Protease</keyword>
<dbReference type="GO" id="GO:0006508">
    <property type="term" value="P:proteolysis"/>
    <property type="evidence" value="ECO:0007669"/>
    <property type="project" value="UniProtKB-KW"/>
</dbReference>
<evidence type="ECO:0000259" key="5">
    <source>
        <dbReference type="PROSITE" id="PS50600"/>
    </source>
</evidence>
<dbReference type="PANTHER" id="PTHR48449:SF1">
    <property type="entry name" value="DUF1985 DOMAIN-CONTAINING PROTEIN"/>
    <property type="match status" value="1"/>
</dbReference>
<sequence length="838" mass="91665">MKPGPKLMGKCEDPNGDFCKNLRQKTLRILGFPLALQLVASELIPQLLKQARGDDSTTLLTFPGQVLPQHAGLTVVHLRKAQHEAGPMMEISGTHDESWAAWDDEKYDKKVENMLGMIKSGYAFSKGDWGGGDGGDPIYKHGVKVNAKKRKGAAHIGVTEAPVLKQRHVSGYFRRGAMVDAEQYRRMEAHVKNVVERQGRKFEKWKTFVKGKSSIKKQGSIKSRSKRRTLQGKEGTVRRCPEAEDEDDSAEDDVPAISAVRLPPGDGVPLQWVEQGAGDKVVYRAVHSQTFFVLSKEEDSSVGGGSRAQGGSGDGLDASAMSDLDAIVLAATGVKAGDRQSEGTPTEVPDVSPLRDGEETLTATAENPDVAEGMGEPPCGAEVVIETEDKEENHDGAEGMEPPCGAEVVIETEDKVLLEDHVTVAGLGEVKKVDTETEEKADKSEGAGEKGEHLSVDEAGIAEEAEGAQGGDVIERERQDVLENVGAVCGQVEPNKVVLHAIEKEGKAEEKVENENDESDSQVGYSEDAEITGVGPNTTILDVSDTSDGGRTARYEPVQQEGEMAAVLLAKDQYIRPDIVPTAEDCDYAYFERVLVADLKVMHTNAGGYDLDNEFFINLATPCKWVSSTHMDVLADYVGRLHGEALRRNRAMLVAPWFSAHLQVKERSFKAARRKTRIATDAKLTKFLTREGKKWGVDVDTLYAPMIWGGDHWVGLCIQLATWDILVFDPNPRLKTEDEVALMMEPVAGILPYLAKKVCPPQGVGEHALVPFHVERVVGLYENRRSGDCGPLAIKFLEMHAAGNEEPTMAGLTDDLVDIFRKQYAMEIYKDWVVPLYL</sequence>
<proteinExistence type="inferred from homology"/>
<evidence type="ECO:0000313" key="7">
    <source>
        <dbReference type="Proteomes" id="UP000712600"/>
    </source>
</evidence>
<evidence type="ECO:0000256" key="1">
    <source>
        <dbReference type="ARBA" id="ARBA00005234"/>
    </source>
</evidence>
<protein>
    <recommendedName>
        <fullName evidence="5">Ubiquitin-like protease family profile domain-containing protein</fullName>
    </recommendedName>
</protein>
<feature type="region of interest" description="Disordered" evidence="4">
    <location>
        <begin position="216"/>
        <end position="253"/>
    </location>
</feature>
<organism evidence="6 7">
    <name type="scientific">Brassica cretica</name>
    <name type="common">Mustard</name>
    <dbReference type="NCBI Taxonomy" id="69181"/>
    <lineage>
        <taxon>Eukaryota</taxon>
        <taxon>Viridiplantae</taxon>
        <taxon>Streptophyta</taxon>
        <taxon>Embryophyta</taxon>
        <taxon>Tracheophyta</taxon>
        <taxon>Spermatophyta</taxon>
        <taxon>Magnoliopsida</taxon>
        <taxon>eudicotyledons</taxon>
        <taxon>Gunneridae</taxon>
        <taxon>Pentapetalae</taxon>
        <taxon>rosids</taxon>
        <taxon>malvids</taxon>
        <taxon>Brassicales</taxon>
        <taxon>Brassicaceae</taxon>
        <taxon>Brassiceae</taxon>
        <taxon>Brassica</taxon>
    </lineage>
</organism>
<dbReference type="InterPro" id="IPR038765">
    <property type="entry name" value="Papain-like_cys_pep_sf"/>
</dbReference>
<feature type="compositionally biased region" description="Gly residues" evidence="4">
    <location>
        <begin position="302"/>
        <end position="314"/>
    </location>
</feature>
<accession>A0A8S9QKY9</accession>
<dbReference type="EMBL" id="QGKX02000996">
    <property type="protein sequence ID" value="KAF3553756.1"/>
    <property type="molecule type" value="Genomic_DNA"/>
</dbReference>
<feature type="region of interest" description="Disordered" evidence="4">
    <location>
        <begin position="335"/>
        <end position="357"/>
    </location>
</feature>
<evidence type="ECO:0000313" key="6">
    <source>
        <dbReference type="EMBL" id="KAF3553756.1"/>
    </source>
</evidence>
<comment type="similarity">
    <text evidence="1">Belongs to the peptidase C48 family.</text>
</comment>
<evidence type="ECO:0000256" key="4">
    <source>
        <dbReference type="SAM" id="MobiDB-lite"/>
    </source>
</evidence>
<evidence type="ECO:0000256" key="3">
    <source>
        <dbReference type="ARBA" id="ARBA00022801"/>
    </source>
</evidence>
<dbReference type="GO" id="GO:0008234">
    <property type="term" value="F:cysteine-type peptidase activity"/>
    <property type="evidence" value="ECO:0007669"/>
    <property type="project" value="InterPro"/>
</dbReference>
<gene>
    <name evidence="6" type="ORF">F2Q69_00016823</name>
</gene>
<feature type="compositionally biased region" description="Polar residues" evidence="4">
    <location>
        <begin position="535"/>
        <end position="549"/>
    </location>
</feature>
<feature type="region of interest" description="Disordered" evidence="4">
    <location>
        <begin position="506"/>
        <end position="550"/>
    </location>
</feature>
<dbReference type="PANTHER" id="PTHR48449">
    <property type="entry name" value="DUF1985 DOMAIN-CONTAINING PROTEIN"/>
    <property type="match status" value="1"/>
</dbReference>
<dbReference type="Proteomes" id="UP000712600">
    <property type="component" value="Unassembled WGS sequence"/>
</dbReference>
<evidence type="ECO:0000256" key="2">
    <source>
        <dbReference type="ARBA" id="ARBA00022670"/>
    </source>
</evidence>
<keyword evidence="3" id="KW-0378">Hydrolase</keyword>
<dbReference type="AlphaFoldDB" id="A0A8S9QKY9"/>
<feature type="compositionally biased region" description="Acidic residues" evidence="4">
    <location>
        <begin position="243"/>
        <end position="253"/>
    </location>
</feature>
<feature type="region of interest" description="Disordered" evidence="4">
    <location>
        <begin position="429"/>
        <end position="455"/>
    </location>
</feature>
<dbReference type="InterPro" id="IPR003653">
    <property type="entry name" value="Peptidase_C48_C"/>
</dbReference>
<comment type="caution">
    <text evidence="6">The sequence shown here is derived from an EMBL/GenBank/DDBJ whole genome shotgun (WGS) entry which is preliminary data.</text>
</comment>
<dbReference type="SUPFAM" id="SSF54001">
    <property type="entry name" value="Cysteine proteinases"/>
    <property type="match status" value="1"/>
</dbReference>
<reference evidence="6" key="1">
    <citation type="submission" date="2019-12" db="EMBL/GenBank/DDBJ databases">
        <title>Genome sequencing and annotation of Brassica cretica.</title>
        <authorList>
            <person name="Studholme D.J."/>
            <person name="Sarris P."/>
        </authorList>
    </citation>
    <scope>NUCLEOTIDE SEQUENCE</scope>
    <source>
        <strain evidence="6">PFS-109/04</strain>
        <tissue evidence="6">Leaf</tissue>
    </source>
</reference>
<dbReference type="PROSITE" id="PS50600">
    <property type="entry name" value="ULP_PROTEASE"/>
    <property type="match status" value="1"/>
</dbReference>